<keyword evidence="9" id="KW-0645">Protease</keyword>
<comment type="caution">
    <text evidence="9">The sequence shown here is derived from an EMBL/GenBank/DDBJ whole genome shotgun (WGS) entry which is preliminary data.</text>
</comment>
<organism evidence="9 10">
    <name type="scientific">Candidatus Nanosyncoccus nanoralicus</name>
    <dbReference type="NCBI Taxonomy" id="2171996"/>
    <lineage>
        <taxon>Bacteria</taxon>
        <taxon>Candidatus Saccharimonadota</taxon>
        <taxon>Candidatus Nanosyncoccalia</taxon>
        <taxon>Candidatus Nanosyncoccales</taxon>
        <taxon>Candidatus Nanosyncoccaceae</taxon>
        <taxon>Candidatus Nanosyncoccus</taxon>
    </lineage>
</organism>
<accession>A0ABY0FKP8</accession>
<dbReference type="Pfam" id="PF00004">
    <property type="entry name" value="AAA"/>
    <property type="match status" value="1"/>
</dbReference>
<reference evidence="9 10" key="1">
    <citation type="journal article" date="2018" name="bioRxiv">
        <title>Evidence of independent acquisition and adaption of ultra-small bacteria to human hosts across the highly diverse yet reduced genomes of the phylum Saccharibacteria.</title>
        <authorList>
            <person name="McLean J.S."/>
            <person name="Bor B."/>
            <person name="To T.T."/>
            <person name="Liu Q."/>
            <person name="Kearns K.A."/>
            <person name="Solden L.M."/>
            <person name="Wrighton K.C."/>
            <person name="He X."/>
            <person name="Shi W."/>
        </authorList>
    </citation>
    <scope>NUCLEOTIDE SEQUENCE [LARGE SCALE GENOMIC DNA]</scope>
    <source>
        <strain evidence="9 10">TM7_KMM_G3_1_HOT_351</strain>
    </source>
</reference>
<evidence type="ECO:0000256" key="1">
    <source>
        <dbReference type="ARBA" id="ARBA00022737"/>
    </source>
</evidence>
<dbReference type="InterPro" id="IPR003593">
    <property type="entry name" value="AAA+_ATPase"/>
</dbReference>
<keyword evidence="6" id="KW-0175">Coiled coil</keyword>
<reference evidence="9 10" key="2">
    <citation type="journal article" date="2020" name="Cell Rep.">
        <title>Acquisition and Adaptation of Ultra-small Parasitic Reduced Genome Bacteria to Mammalian Hosts.</title>
        <authorList>
            <person name="McLean J.S."/>
            <person name="Bor B."/>
            <person name="Kerns K.A."/>
            <person name="Liu Q."/>
            <person name="To T.T."/>
            <person name="Solden L."/>
            <person name="Hendrickson E.L."/>
            <person name="Wrighton K."/>
            <person name="Shi W."/>
            <person name="He X."/>
        </authorList>
    </citation>
    <scope>NUCLEOTIDE SEQUENCE [LARGE SCALE GENOMIC DNA]</scope>
    <source>
        <strain evidence="9 10">TM7_KMM_G3_1_HOT_351</strain>
    </source>
</reference>
<dbReference type="Gene3D" id="1.10.8.60">
    <property type="match status" value="2"/>
</dbReference>
<keyword evidence="2" id="KW-0547">Nucleotide-binding</keyword>
<keyword evidence="3 9" id="KW-0067">ATP-binding</keyword>
<dbReference type="InterPro" id="IPR001270">
    <property type="entry name" value="ClpA/B"/>
</dbReference>
<evidence type="ECO:0000256" key="2">
    <source>
        <dbReference type="ARBA" id="ARBA00022741"/>
    </source>
</evidence>
<dbReference type="SMART" id="SM01086">
    <property type="entry name" value="ClpB_D2-small"/>
    <property type="match status" value="1"/>
</dbReference>
<evidence type="ECO:0000259" key="7">
    <source>
        <dbReference type="PROSITE" id="PS50151"/>
    </source>
</evidence>
<dbReference type="SMART" id="SM00382">
    <property type="entry name" value="AAA"/>
    <property type="match status" value="2"/>
</dbReference>
<evidence type="ECO:0000313" key="9">
    <source>
        <dbReference type="EMBL" id="RYC74022.1"/>
    </source>
</evidence>
<dbReference type="PANTHER" id="PTHR11638">
    <property type="entry name" value="ATP-DEPENDENT CLP PROTEASE"/>
    <property type="match status" value="1"/>
</dbReference>
<dbReference type="InterPro" id="IPR001943">
    <property type="entry name" value="UVR_dom"/>
</dbReference>
<dbReference type="SUPFAM" id="SSF52540">
    <property type="entry name" value="P-loop containing nucleoside triphosphate hydrolases"/>
    <property type="match status" value="2"/>
</dbReference>
<dbReference type="InterPro" id="IPR027417">
    <property type="entry name" value="P-loop_NTPase"/>
</dbReference>
<dbReference type="InterPro" id="IPR004176">
    <property type="entry name" value="Clp_R_N"/>
</dbReference>
<dbReference type="InterPro" id="IPR036628">
    <property type="entry name" value="Clp_N_dom_sf"/>
</dbReference>
<dbReference type="SUPFAM" id="SSF81923">
    <property type="entry name" value="Double Clp-N motif"/>
    <property type="match status" value="1"/>
</dbReference>
<feature type="coiled-coil region" evidence="6">
    <location>
        <begin position="425"/>
        <end position="471"/>
    </location>
</feature>
<feature type="domain" description="Clp R" evidence="8">
    <location>
        <begin position="9"/>
        <end position="152"/>
    </location>
</feature>
<dbReference type="GO" id="GO:0008233">
    <property type="term" value="F:peptidase activity"/>
    <property type="evidence" value="ECO:0007669"/>
    <property type="project" value="UniProtKB-KW"/>
</dbReference>
<evidence type="ECO:0000256" key="3">
    <source>
        <dbReference type="ARBA" id="ARBA00022840"/>
    </source>
</evidence>
<dbReference type="Proteomes" id="UP001191004">
    <property type="component" value="Unassembled WGS sequence"/>
</dbReference>
<dbReference type="InterPro" id="IPR003959">
    <property type="entry name" value="ATPase_AAA_core"/>
</dbReference>
<sequence length="826" mass="91695">MQDDFTEIMNNLTENARFALQKSDYYAKRYNNGYMSTEHLLLGILSQDTSTGARFLADEDINLESVEKTINHTAVEVPGSQMAMMSLSEAAVLTLRMAANFTKEQGIKIIGTEHILYALLRQPNSRASLILQGLKVDLNSLTNAIEEYTEKQAEDAKVDQKKAGFTRKAPLKWLTKYGQDLTEMAKQGKLDTVIGRDQEIERTVTILCRRTKSNPVLIGEAGVGKTAIVEGLATRIVKNEVPGSLIGKHIYQVDLSSVVAGTKFRGEFEERIKGIIDEASGNKDLILFIDEIHLLSGAGSGEGSLDAANILKPALARGHIRLIGASTMDEYRKTIEKDKALSRRFQTVIVEEPTDTVVLRILKGVKSHYEKHHGVVIPDEILDTAINMSKRYINDRFMPDKVIDVIDEASAIAKVAADKKGGGEYKKLKIEREDLQKKIEETAEAEDFEKAALYKTRVAKIDEEIEKLEKAGVNDQVSPVLTEENLATAISLKTGIPVSKVHGSEVKMLTDLEKHLDKAVIGQEEAIRAVAKAIRRGRSGISDPKRPIGSFLFMGPTGVGKTELARVIAREVFGGDNSLIKIDMSEFGEKHNVSRLVGAPAGYVGYDDGGKLTEAVRRHPYSVVLFDEIEKAHPEVFNMLLQVLEDGVLTDGQGNHIKFNNTIIILTSNLGADEMYDDAEFGFGNKDKKSDKFIEEEYEASKNAAMKALKKSMRPELINRLDAIEVFHALTKKQVEQIFDNMISDLKKRLATKSFGLKLTKKASEFLIEKGFDPKNGARPLRRAIEDHLESIISDAIISEKIKKGEIAVVDLKDDKLTLEIEKKEK</sequence>
<evidence type="ECO:0000313" key="10">
    <source>
        <dbReference type="Proteomes" id="UP001191004"/>
    </source>
</evidence>
<dbReference type="GO" id="GO:0005524">
    <property type="term" value="F:ATP binding"/>
    <property type="evidence" value="ECO:0007669"/>
    <property type="project" value="UniProtKB-KW"/>
</dbReference>
<keyword evidence="9" id="KW-0378">Hydrolase</keyword>
<proteinExistence type="predicted"/>
<feature type="domain" description="UVR" evidence="7">
    <location>
        <begin position="429"/>
        <end position="464"/>
    </location>
</feature>
<dbReference type="InterPro" id="IPR050130">
    <property type="entry name" value="ClpA_ClpB"/>
</dbReference>
<dbReference type="Gene3D" id="1.10.1780.10">
    <property type="entry name" value="Clp, N-terminal domain"/>
    <property type="match status" value="1"/>
</dbReference>
<keyword evidence="4" id="KW-0143">Chaperone</keyword>
<dbReference type="PROSITE" id="PS50151">
    <property type="entry name" value="UVR"/>
    <property type="match status" value="1"/>
</dbReference>
<dbReference type="PROSITE" id="PS00870">
    <property type="entry name" value="CLPAB_1"/>
    <property type="match status" value="1"/>
</dbReference>
<name>A0ABY0FKP8_9BACT</name>
<dbReference type="CDD" id="cd19499">
    <property type="entry name" value="RecA-like_ClpB_Hsp104-like"/>
    <property type="match status" value="1"/>
</dbReference>
<dbReference type="InterPro" id="IPR041546">
    <property type="entry name" value="ClpA/ClpB_AAA_lid"/>
</dbReference>
<evidence type="ECO:0000259" key="8">
    <source>
        <dbReference type="PROSITE" id="PS51903"/>
    </source>
</evidence>
<gene>
    <name evidence="9" type="primary">clpC</name>
    <name evidence="9" type="ORF">G3KMM_00068</name>
</gene>
<dbReference type="PANTHER" id="PTHR11638:SF175">
    <property type="entry name" value="ATP-DEPENDENT CLP PROTEASE, ATP-BINDING SUBUNIT CLPC"/>
    <property type="match status" value="1"/>
</dbReference>
<dbReference type="InterPro" id="IPR018368">
    <property type="entry name" value="ClpA/B_CS1"/>
</dbReference>
<dbReference type="RefSeq" id="WP_129603921.1">
    <property type="nucleotide sequence ID" value="NZ_PRLL01000001.1"/>
</dbReference>
<dbReference type="InterPro" id="IPR019489">
    <property type="entry name" value="Clp_ATPase_C"/>
</dbReference>
<dbReference type="Pfam" id="PF02861">
    <property type="entry name" value="Clp_N"/>
    <property type="match status" value="2"/>
</dbReference>
<dbReference type="Pfam" id="PF07724">
    <property type="entry name" value="AAA_2"/>
    <property type="match status" value="1"/>
</dbReference>
<dbReference type="Pfam" id="PF10431">
    <property type="entry name" value="ClpB_D2-small"/>
    <property type="match status" value="1"/>
</dbReference>
<keyword evidence="10" id="KW-1185">Reference proteome</keyword>
<evidence type="ECO:0000256" key="4">
    <source>
        <dbReference type="ARBA" id="ARBA00023186"/>
    </source>
</evidence>
<dbReference type="Gene3D" id="3.40.50.300">
    <property type="entry name" value="P-loop containing nucleotide triphosphate hydrolases"/>
    <property type="match status" value="2"/>
</dbReference>
<keyword evidence="1 5" id="KW-0677">Repeat</keyword>
<dbReference type="GO" id="GO:0006508">
    <property type="term" value="P:proteolysis"/>
    <property type="evidence" value="ECO:0007669"/>
    <property type="project" value="UniProtKB-KW"/>
</dbReference>
<dbReference type="Gene3D" id="4.10.860.10">
    <property type="entry name" value="UVR domain"/>
    <property type="match status" value="1"/>
</dbReference>
<evidence type="ECO:0000256" key="6">
    <source>
        <dbReference type="SAM" id="Coils"/>
    </source>
</evidence>
<dbReference type="PROSITE" id="PS51903">
    <property type="entry name" value="CLP_R"/>
    <property type="match status" value="1"/>
</dbReference>
<dbReference type="Pfam" id="PF17871">
    <property type="entry name" value="AAA_lid_9"/>
    <property type="match status" value="1"/>
</dbReference>
<protein>
    <submittedName>
        <fullName evidence="9">ATP-dependent Clp protease ATP-binding subunit ClpC</fullName>
    </submittedName>
</protein>
<dbReference type="EMBL" id="PRLL01000001">
    <property type="protein sequence ID" value="RYC74022.1"/>
    <property type="molecule type" value="Genomic_DNA"/>
</dbReference>
<dbReference type="CDD" id="cd00009">
    <property type="entry name" value="AAA"/>
    <property type="match status" value="1"/>
</dbReference>
<dbReference type="PRINTS" id="PR00300">
    <property type="entry name" value="CLPPROTEASEA"/>
</dbReference>
<evidence type="ECO:0000256" key="5">
    <source>
        <dbReference type="PROSITE-ProRule" id="PRU01251"/>
    </source>
</evidence>